<evidence type="ECO:0000256" key="6">
    <source>
        <dbReference type="ARBA" id="ARBA00023236"/>
    </source>
</evidence>
<comment type="subunit">
    <text evidence="7">Interacts with UvrB in an incision complex.</text>
</comment>
<name>V8GBG6_9BURK</name>
<dbReference type="InterPro" id="IPR050066">
    <property type="entry name" value="UvrABC_protein_C"/>
</dbReference>
<dbReference type="GO" id="GO:0003677">
    <property type="term" value="F:DNA binding"/>
    <property type="evidence" value="ECO:0007669"/>
    <property type="project" value="UniProtKB-UniRule"/>
</dbReference>
<dbReference type="InterPro" id="IPR038476">
    <property type="entry name" value="UvrC_RNase_H_dom_sf"/>
</dbReference>
<keyword evidence="6 7" id="KW-0742">SOS response</keyword>
<dbReference type="Gene3D" id="4.10.860.10">
    <property type="entry name" value="UVR domain"/>
    <property type="match status" value="1"/>
</dbReference>
<evidence type="ECO:0000259" key="8">
    <source>
        <dbReference type="PROSITE" id="PS50151"/>
    </source>
</evidence>
<evidence type="ECO:0000259" key="9">
    <source>
        <dbReference type="PROSITE" id="PS50164"/>
    </source>
</evidence>
<dbReference type="SMART" id="SM00465">
    <property type="entry name" value="GIYc"/>
    <property type="match status" value="1"/>
</dbReference>
<keyword evidence="4 7" id="KW-0267">Excision nuclease</keyword>
<dbReference type="PATRIC" id="fig|1414851.3.peg.105"/>
<dbReference type="RefSeq" id="WP_023948798.1">
    <property type="nucleotide sequence ID" value="NZ_AYSV01000003.1"/>
</dbReference>
<dbReference type="InterPro" id="IPR036876">
    <property type="entry name" value="UVR_dom_sf"/>
</dbReference>
<protein>
    <recommendedName>
        <fullName evidence="7">UvrABC system protein C</fullName>
        <shortName evidence="7">Protein UvrC</shortName>
    </recommendedName>
    <alternativeName>
        <fullName evidence="7">Excinuclease ABC subunit C</fullName>
    </alternativeName>
</protein>
<evidence type="ECO:0000256" key="4">
    <source>
        <dbReference type="ARBA" id="ARBA00022881"/>
    </source>
</evidence>
<comment type="function">
    <text evidence="7">The UvrABC repair system catalyzes the recognition and processing of DNA lesions. UvrC both incises the 5' and 3' sides of the lesion. The N-terminal half is responsible for the 3' incision and the C-terminal half is responsible for the 5' incision.</text>
</comment>
<reference evidence="11 12" key="1">
    <citation type="submission" date="2013-11" db="EMBL/GenBank/DDBJ databases">
        <title>Genomic analysis of Pelistega sp. HM-7.</title>
        <authorList>
            <person name="Kumbhare S.V."/>
            <person name="Shetty S.A."/>
            <person name="Sharma O."/>
            <person name="Dhotre D.P."/>
        </authorList>
    </citation>
    <scope>NUCLEOTIDE SEQUENCE [LARGE SCALE GENOMIC DNA]</scope>
    <source>
        <strain evidence="11 12">HM-7</strain>
    </source>
</reference>
<dbReference type="Gene3D" id="3.40.1440.10">
    <property type="entry name" value="GIY-YIG endonuclease"/>
    <property type="match status" value="1"/>
</dbReference>
<evidence type="ECO:0000256" key="2">
    <source>
        <dbReference type="ARBA" id="ARBA00022763"/>
    </source>
</evidence>
<dbReference type="InterPro" id="IPR010994">
    <property type="entry name" value="RuvA_2-like"/>
</dbReference>
<dbReference type="InterPro" id="IPR035901">
    <property type="entry name" value="GIY-YIG_endonuc_sf"/>
</dbReference>
<dbReference type="Gene3D" id="3.30.420.340">
    <property type="entry name" value="UvrC, RNAse H endonuclease domain"/>
    <property type="match status" value="1"/>
</dbReference>
<comment type="subcellular location">
    <subcellularLocation>
        <location evidence="7">Cytoplasm</location>
    </subcellularLocation>
</comment>
<dbReference type="AlphaFoldDB" id="V8GBG6"/>
<gene>
    <name evidence="7" type="primary">uvrC</name>
    <name evidence="11" type="ORF">V757_00475</name>
</gene>
<dbReference type="HAMAP" id="MF_00203">
    <property type="entry name" value="UvrC"/>
    <property type="match status" value="1"/>
</dbReference>
<dbReference type="Pfam" id="PF14520">
    <property type="entry name" value="HHH_5"/>
    <property type="match status" value="1"/>
</dbReference>
<dbReference type="NCBIfam" id="TIGR00194">
    <property type="entry name" value="uvrC"/>
    <property type="match status" value="1"/>
</dbReference>
<proteinExistence type="inferred from homology"/>
<dbReference type="GO" id="GO:0009381">
    <property type="term" value="F:excinuclease ABC activity"/>
    <property type="evidence" value="ECO:0007669"/>
    <property type="project" value="UniProtKB-UniRule"/>
</dbReference>
<dbReference type="Gene3D" id="1.10.150.20">
    <property type="entry name" value="5' to 3' exonuclease, C-terminal subdomain"/>
    <property type="match status" value="1"/>
</dbReference>
<dbReference type="PROSITE" id="PS50151">
    <property type="entry name" value="UVR"/>
    <property type="match status" value="1"/>
</dbReference>
<sequence length="607" mass="68371">MQDPSKLKSFLAELPHLPGVYRHISADGEVLYVGKARDLKKRVSSYFQKTNLSPRIAHMVARVDHTDVTVTRSEAEALILENNLIKSLHPKYNILFRDDKSYPYLMFTAHDFPRMAYYRGSTNKPGKFFGPFPNSYAVRDSIQILQKVFRLRTCEDSVYSNRSRPCLQYQINRCTAPCVGLISKEDYAEDIQHAVQFLEGQASDVIKQIETKMLKASDELAFEQAAVFRDQMQSLATVMHSQSMELTAQVDVDIIVIEFAEGKCCINLAMVRGGRHLGDKAVFPTQVNGDQAEDILSAFIAAHYLENQLPDQLLLSHPLVDNSLLSLLMEQQQRKVKLIQRPNEKQKIWLELAQQNASLALARILSDTSSKESRTLALAELLDLPQDPDALNQLWIECFDISHSSGEATQASCVVYQHHDMQSSRYRRFNINGITPGDDYAAMRQALERRYAKVGEHQELMPDLVLIDGGKGQIDVARQVFEEYGLDMSKIIGVTKGEGRKVGLETLNFVDGRKQLTLGIGSAALMLIAHIRDEAHRFAVTGMRAKRAKQRNVSRLEQIEGVGAKRRQKLLARFGGFNGVVNASIEDLKSVDGISQQLAEKIYESLR</sequence>
<dbReference type="Pfam" id="PF02151">
    <property type="entry name" value="UVR"/>
    <property type="match status" value="1"/>
</dbReference>
<dbReference type="EMBL" id="AYSV01000003">
    <property type="protein sequence ID" value="ETD73073.1"/>
    <property type="molecule type" value="Genomic_DNA"/>
</dbReference>
<keyword evidence="2 7" id="KW-0227">DNA damage</keyword>
<feature type="domain" description="UvrC family homology region profile" evidence="10">
    <location>
        <begin position="254"/>
        <end position="481"/>
    </location>
</feature>
<evidence type="ECO:0000256" key="1">
    <source>
        <dbReference type="ARBA" id="ARBA00022490"/>
    </source>
</evidence>
<dbReference type="InterPro" id="IPR001943">
    <property type="entry name" value="UVR_dom"/>
</dbReference>
<dbReference type="Pfam" id="PF01541">
    <property type="entry name" value="GIY-YIG"/>
    <property type="match status" value="1"/>
</dbReference>
<accession>V8GBG6</accession>
<dbReference type="GO" id="GO:0006289">
    <property type="term" value="P:nucleotide-excision repair"/>
    <property type="evidence" value="ECO:0007669"/>
    <property type="project" value="UniProtKB-UniRule"/>
</dbReference>
<evidence type="ECO:0000313" key="11">
    <source>
        <dbReference type="EMBL" id="ETD73073.1"/>
    </source>
</evidence>
<evidence type="ECO:0000256" key="5">
    <source>
        <dbReference type="ARBA" id="ARBA00023204"/>
    </source>
</evidence>
<dbReference type="GO" id="GO:0005737">
    <property type="term" value="C:cytoplasm"/>
    <property type="evidence" value="ECO:0007669"/>
    <property type="project" value="UniProtKB-SubCell"/>
</dbReference>
<dbReference type="GO" id="GO:0009432">
    <property type="term" value="P:SOS response"/>
    <property type="evidence" value="ECO:0007669"/>
    <property type="project" value="UniProtKB-UniRule"/>
</dbReference>
<dbReference type="OrthoDB" id="9804933at2"/>
<evidence type="ECO:0000256" key="3">
    <source>
        <dbReference type="ARBA" id="ARBA00022769"/>
    </source>
</evidence>
<evidence type="ECO:0000259" key="10">
    <source>
        <dbReference type="PROSITE" id="PS50165"/>
    </source>
</evidence>
<dbReference type="InterPro" id="IPR047296">
    <property type="entry name" value="GIY-YIG_UvrC_Cho"/>
</dbReference>
<dbReference type="InterPro" id="IPR000305">
    <property type="entry name" value="GIY-YIG_endonuc"/>
</dbReference>
<dbReference type="PANTHER" id="PTHR30562">
    <property type="entry name" value="UVRC/OXIDOREDUCTASE"/>
    <property type="match status" value="1"/>
</dbReference>
<dbReference type="FunFam" id="3.30.420.340:FF:000001">
    <property type="entry name" value="UvrABC system protein C"/>
    <property type="match status" value="1"/>
</dbReference>
<evidence type="ECO:0000256" key="7">
    <source>
        <dbReference type="HAMAP-Rule" id="MF_00203"/>
    </source>
</evidence>
<dbReference type="GO" id="GO:0009380">
    <property type="term" value="C:excinuclease repair complex"/>
    <property type="evidence" value="ECO:0007669"/>
    <property type="project" value="InterPro"/>
</dbReference>
<dbReference type="CDD" id="cd10434">
    <property type="entry name" value="GIY-YIG_UvrC_Cho"/>
    <property type="match status" value="1"/>
</dbReference>
<comment type="caution">
    <text evidence="11">The sequence shown here is derived from an EMBL/GenBank/DDBJ whole genome shotgun (WGS) entry which is preliminary data.</text>
</comment>
<dbReference type="SUPFAM" id="SSF82771">
    <property type="entry name" value="GIY-YIG endonuclease"/>
    <property type="match status" value="1"/>
</dbReference>
<dbReference type="InterPro" id="IPR004791">
    <property type="entry name" value="UvrC"/>
</dbReference>
<dbReference type="InterPro" id="IPR001162">
    <property type="entry name" value="UvrC_RNase_H_dom"/>
</dbReference>
<dbReference type="InterPro" id="IPR003583">
    <property type="entry name" value="Hlx-hairpin-Hlx_DNA-bd_motif"/>
</dbReference>
<dbReference type="PROSITE" id="PS50165">
    <property type="entry name" value="UVRC"/>
    <property type="match status" value="1"/>
</dbReference>
<dbReference type="Proteomes" id="UP000018766">
    <property type="component" value="Unassembled WGS sequence"/>
</dbReference>
<comment type="similarity">
    <text evidence="7">Belongs to the UvrC family.</text>
</comment>
<dbReference type="PROSITE" id="PS50164">
    <property type="entry name" value="GIY_YIG"/>
    <property type="match status" value="1"/>
</dbReference>
<keyword evidence="1 7" id="KW-0963">Cytoplasm</keyword>
<evidence type="ECO:0000313" key="12">
    <source>
        <dbReference type="Proteomes" id="UP000018766"/>
    </source>
</evidence>
<dbReference type="SMART" id="SM00278">
    <property type="entry name" value="HhH1"/>
    <property type="match status" value="2"/>
</dbReference>
<keyword evidence="12" id="KW-1185">Reference proteome</keyword>
<dbReference type="Pfam" id="PF08459">
    <property type="entry name" value="UvrC_RNaseH_dom"/>
    <property type="match status" value="1"/>
</dbReference>
<dbReference type="PANTHER" id="PTHR30562:SF1">
    <property type="entry name" value="UVRABC SYSTEM PROTEIN C"/>
    <property type="match status" value="1"/>
</dbReference>
<keyword evidence="3 7" id="KW-0228">DNA excision</keyword>
<dbReference type="Pfam" id="PF22920">
    <property type="entry name" value="UvrC_RNaseH"/>
    <property type="match status" value="1"/>
</dbReference>
<dbReference type="SUPFAM" id="SSF47781">
    <property type="entry name" value="RuvA domain 2-like"/>
    <property type="match status" value="1"/>
</dbReference>
<dbReference type="SUPFAM" id="SSF46600">
    <property type="entry name" value="C-terminal UvrC-binding domain of UvrB"/>
    <property type="match status" value="1"/>
</dbReference>
<feature type="domain" description="UVR" evidence="8">
    <location>
        <begin position="203"/>
        <end position="238"/>
    </location>
</feature>
<dbReference type="FunFam" id="3.40.1440.10:FF:000001">
    <property type="entry name" value="UvrABC system protein C"/>
    <property type="match status" value="1"/>
</dbReference>
<feature type="domain" description="GIY-YIG" evidence="9">
    <location>
        <begin position="16"/>
        <end position="94"/>
    </location>
</feature>
<organism evidence="11 12">
    <name type="scientific">Pelistega indica</name>
    <dbReference type="NCBI Taxonomy" id="1414851"/>
    <lineage>
        <taxon>Bacteria</taxon>
        <taxon>Pseudomonadati</taxon>
        <taxon>Pseudomonadota</taxon>
        <taxon>Betaproteobacteria</taxon>
        <taxon>Burkholderiales</taxon>
        <taxon>Alcaligenaceae</taxon>
        <taxon>Pelistega</taxon>
    </lineage>
</organism>
<keyword evidence="5 7" id="KW-0234">DNA repair</keyword>